<dbReference type="InterPro" id="IPR048661">
    <property type="entry name" value="CPL1-like"/>
</dbReference>
<accession>A0A166GEA3</accession>
<proteinExistence type="predicted"/>
<feature type="signal peptide" evidence="1">
    <location>
        <begin position="1"/>
        <end position="17"/>
    </location>
</feature>
<dbReference type="Proteomes" id="UP000076798">
    <property type="component" value="Unassembled WGS sequence"/>
</dbReference>
<dbReference type="STRING" id="1314776.A0A166GEA3"/>
<keyword evidence="4" id="KW-1185">Reference proteome</keyword>
<gene>
    <name evidence="3" type="ORF">SISSUDRAFT_1059325</name>
</gene>
<dbReference type="AlphaFoldDB" id="A0A166GEA3"/>
<dbReference type="InterPro" id="IPR038955">
    <property type="entry name" value="PriA/CPL1_fungi"/>
</dbReference>
<organism evidence="3 4">
    <name type="scientific">Sistotremastrum suecicum HHB10207 ss-3</name>
    <dbReference type="NCBI Taxonomy" id="1314776"/>
    <lineage>
        <taxon>Eukaryota</taxon>
        <taxon>Fungi</taxon>
        <taxon>Dikarya</taxon>
        <taxon>Basidiomycota</taxon>
        <taxon>Agaricomycotina</taxon>
        <taxon>Agaricomycetes</taxon>
        <taxon>Sistotremastrales</taxon>
        <taxon>Sistotremastraceae</taxon>
        <taxon>Sistotremastrum</taxon>
    </lineage>
</organism>
<dbReference type="EMBL" id="KV428020">
    <property type="protein sequence ID" value="KZT41597.1"/>
    <property type="molecule type" value="Genomic_DNA"/>
</dbReference>
<keyword evidence="1" id="KW-0732">Signal</keyword>
<dbReference type="Pfam" id="PF21671">
    <property type="entry name" value="CPL1-like"/>
    <property type="match status" value="1"/>
</dbReference>
<dbReference type="PANTHER" id="PTHR35192:SF2">
    <property type="entry name" value="APPLE DOMAIN-CONTAINING PROTEIN"/>
    <property type="match status" value="1"/>
</dbReference>
<evidence type="ECO:0000256" key="1">
    <source>
        <dbReference type="SAM" id="SignalP"/>
    </source>
</evidence>
<sequence>MHSAWIVALALFAPASASASAGTSAFVYPGRRDSSDSLYSRRGSTTEDMFTSRRSSVTDTCAFTEQDLTSRSEGETVVPSGKCLCVSDIDNFINSSPDAAQLDALSPAGDVHNAIESLVTRSPGALTCLLPSNAHFTDPCNSCATNCNAGYFDNGSGCVAHVKRAGSGMRKRAGSGMRKRADLRPLVHRCKKGTTACGVPGQFGRSECLDTSSDLENCGGCSTPVTNHNGTRSLTTADGQNCAAIPNVLSVQCASSKCQVSSCKPGYRPASDGSYCIPSGGAKLARLAGPIPLSQLGVASA</sequence>
<feature type="domain" description="Protein CPL1-like" evidence="2">
    <location>
        <begin position="207"/>
        <end position="277"/>
    </location>
</feature>
<evidence type="ECO:0000313" key="3">
    <source>
        <dbReference type="EMBL" id="KZT41597.1"/>
    </source>
</evidence>
<dbReference type="OrthoDB" id="439917at2759"/>
<evidence type="ECO:0000313" key="4">
    <source>
        <dbReference type="Proteomes" id="UP000076798"/>
    </source>
</evidence>
<dbReference type="PANTHER" id="PTHR35192">
    <property type="entry name" value="PROTEIN, PUTATIVE-RELATED"/>
    <property type="match status" value="1"/>
</dbReference>
<protein>
    <recommendedName>
        <fullName evidence="2">Protein CPL1-like domain-containing protein</fullName>
    </recommendedName>
</protein>
<name>A0A166GEA3_9AGAM</name>
<reference evidence="3 4" key="1">
    <citation type="journal article" date="2016" name="Mol. Biol. Evol.">
        <title>Comparative Genomics of Early-Diverging Mushroom-Forming Fungi Provides Insights into the Origins of Lignocellulose Decay Capabilities.</title>
        <authorList>
            <person name="Nagy L.G."/>
            <person name="Riley R."/>
            <person name="Tritt A."/>
            <person name="Adam C."/>
            <person name="Daum C."/>
            <person name="Floudas D."/>
            <person name="Sun H."/>
            <person name="Yadav J.S."/>
            <person name="Pangilinan J."/>
            <person name="Larsson K.H."/>
            <person name="Matsuura K."/>
            <person name="Barry K."/>
            <person name="Labutti K."/>
            <person name="Kuo R."/>
            <person name="Ohm R.A."/>
            <person name="Bhattacharya S.S."/>
            <person name="Shirouzu T."/>
            <person name="Yoshinaga Y."/>
            <person name="Martin F.M."/>
            <person name="Grigoriev I.V."/>
            <person name="Hibbett D.S."/>
        </authorList>
    </citation>
    <scope>NUCLEOTIDE SEQUENCE [LARGE SCALE GENOMIC DNA]</scope>
    <source>
        <strain evidence="3 4">HHB10207 ss-3</strain>
    </source>
</reference>
<feature type="chain" id="PRO_5007873911" description="Protein CPL1-like domain-containing protein" evidence="1">
    <location>
        <begin position="18"/>
        <end position="301"/>
    </location>
</feature>
<evidence type="ECO:0000259" key="2">
    <source>
        <dbReference type="Pfam" id="PF21671"/>
    </source>
</evidence>